<dbReference type="Proteomes" id="UP000268059">
    <property type="component" value="Chromosome"/>
</dbReference>
<evidence type="ECO:0000313" key="3">
    <source>
        <dbReference type="Proteomes" id="UP000268059"/>
    </source>
</evidence>
<gene>
    <name evidence="2" type="ORF">SG0102_29090</name>
</gene>
<evidence type="ECO:0000256" key="1">
    <source>
        <dbReference type="SAM" id="Phobius"/>
    </source>
</evidence>
<dbReference type="PANTHER" id="PTHR34821:SF2">
    <property type="entry name" value="INNER MEMBRANE PROTEIN YDCZ"/>
    <property type="match status" value="1"/>
</dbReference>
<organism evidence="2 3">
    <name type="scientific">Intestinibaculum porci</name>
    <dbReference type="NCBI Taxonomy" id="2487118"/>
    <lineage>
        <taxon>Bacteria</taxon>
        <taxon>Bacillati</taxon>
        <taxon>Bacillota</taxon>
        <taxon>Erysipelotrichia</taxon>
        <taxon>Erysipelotrichales</taxon>
        <taxon>Erysipelotrichaceae</taxon>
        <taxon>Intestinibaculum</taxon>
    </lineage>
</organism>
<keyword evidence="1" id="KW-0812">Transmembrane</keyword>
<dbReference type="InParanoid" id="A0A3G9JHX0"/>
<reference evidence="2 3" key="1">
    <citation type="submission" date="2018-11" db="EMBL/GenBank/DDBJ databases">
        <title>Novel Erysipelotrichaceae bacterium isolated from small intestine of a swine.</title>
        <authorList>
            <person name="Kim J.S."/>
            <person name="Choe H."/>
            <person name="Lee Y.R."/>
            <person name="Kim K.M."/>
            <person name="Park D.S."/>
        </authorList>
    </citation>
    <scope>NUCLEOTIDE SEQUENCE [LARGE SCALE GENOMIC DNA]</scope>
    <source>
        <strain evidence="2 3">SG0102</strain>
    </source>
</reference>
<proteinExistence type="predicted"/>
<dbReference type="InterPro" id="IPR037185">
    <property type="entry name" value="EmrE-like"/>
</dbReference>
<name>A0A3G9JHX0_9FIRM</name>
<dbReference type="OrthoDB" id="1654616at2"/>
<keyword evidence="1" id="KW-0472">Membrane</keyword>
<feature type="transmembrane region" description="Helical" evidence="1">
    <location>
        <begin position="95"/>
        <end position="116"/>
    </location>
</feature>
<feature type="transmembrane region" description="Helical" evidence="1">
    <location>
        <begin position="70"/>
        <end position="89"/>
    </location>
</feature>
<feature type="transmembrane region" description="Helical" evidence="1">
    <location>
        <begin position="38"/>
        <end position="58"/>
    </location>
</feature>
<protein>
    <submittedName>
        <fullName evidence="2">Membrane protein</fullName>
    </submittedName>
</protein>
<dbReference type="RefSeq" id="WP_125120648.1">
    <property type="nucleotide sequence ID" value="NZ_AP019309.1"/>
</dbReference>
<evidence type="ECO:0000313" key="2">
    <source>
        <dbReference type="EMBL" id="BBH27975.1"/>
    </source>
</evidence>
<feature type="transmembrane region" description="Helical" evidence="1">
    <location>
        <begin position="125"/>
        <end position="142"/>
    </location>
</feature>
<dbReference type="KEGG" id="ebm:SG0102_29090"/>
<dbReference type="AlphaFoldDB" id="A0A3G9JHX0"/>
<sequence>MIAVLCSIFSGVTIVLSRQINGYFTKNTSASTSTFMNYFTGLVSSIIIFIFYGISLTPHMRIETFTTNPMILFGGAISVINVFILNILVLRVPPVALTLTTFITQILSGMLFDYLFYGLFSPRKLLGICIVIAGLIISQMPAKKPMYSTMTPKKSK</sequence>
<keyword evidence="3" id="KW-1185">Reference proteome</keyword>
<dbReference type="GO" id="GO:0005886">
    <property type="term" value="C:plasma membrane"/>
    <property type="evidence" value="ECO:0007669"/>
    <property type="project" value="TreeGrafter"/>
</dbReference>
<dbReference type="Pfam" id="PF04657">
    <property type="entry name" value="DMT_YdcZ"/>
    <property type="match status" value="1"/>
</dbReference>
<keyword evidence="1" id="KW-1133">Transmembrane helix</keyword>
<dbReference type="EMBL" id="AP019309">
    <property type="protein sequence ID" value="BBH27975.1"/>
    <property type="molecule type" value="Genomic_DNA"/>
</dbReference>
<dbReference type="PANTHER" id="PTHR34821">
    <property type="entry name" value="INNER MEMBRANE PROTEIN YDCZ"/>
    <property type="match status" value="1"/>
</dbReference>
<dbReference type="InterPro" id="IPR006750">
    <property type="entry name" value="YdcZ"/>
</dbReference>
<accession>A0A3G9JHX0</accession>
<dbReference type="SUPFAM" id="SSF103481">
    <property type="entry name" value="Multidrug resistance efflux transporter EmrE"/>
    <property type="match status" value="1"/>
</dbReference>